<dbReference type="HAMAP" id="MF_00649">
    <property type="entry name" value="DNA_gyrase_inhibitor_YacG"/>
    <property type="match status" value="1"/>
</dbReference>
<keyword evidence="1 3" id="KW-0479">Metal-binding</keyword>
<organism evidence="4 5">
    <name type="scientific">Swingsia samuiensis</name>
    <dbReference type="NCBI Taxonomy" id="1293412"/>
    <lineage>
        <taxon>Bacteria</taxon>
        <taxon>Pseudomonadati</taxon>
        <taxon>Pseudomonadota</taxon>
        <taxon>Alphaproteobacteria</taxon>
        <taxon>Acetobacterales</taxon>
        <taxon>Acetobacteraceae</taxon>
        <taxon>Swingsia</taxon>
    </lineage>
</organism>
<accession>A0A4Y6ULG8</accession>
<dbReference type="InterPro" id="IPR013088">
    <property type="entry name" value="Znf_NHR/GATA"/>
</dbReference>
<dbReference type="PANTHER" id="PTHR36150">
    <property type="entry name" value="DNA GYRASE INHIBITOR YACG"/>
    <property type="match status" value="1"/>
</dbReference>
<dbReference type="GO" id="GO:0008657">
    <property type="term" value="F:DNA topoisomerase type II (double strand cut, ATP-hydrolyzing) inhibitor activity"/>
    <property type="evidence" value="ECO:0007669"/>
    <property type="project" value="UniProtKB-UniRule"/>
</dbReference>
<dbReference type="GO" id="GO:0008270">
    <property type="term" value="F:zinc ion binding"/>
    <property type="evidence" value="ECO:0007669"/>
    <property type="project" value="UniProtKB-UniRule"/>
</dbReference>
<comment type="cofactor">
    <cofactor evidence="3">
        <name>Zn(2+)</name>
        <dbReference type="ChEBI" id="CHEBI:29105"/>
    </cofactor>
    <text evidence="3">Binds 1 zinc ion.</text>
</comment>
<feature type="binding site" evidence="3">
    <location>
        <position position="8"/>
    </location>
    <ligand>
        <name>Zn(2+)</name>
        <dbReference type="ChEBI" id="CHEBI:29105"/>
    </ligand>
</feature>
<dbReference type="RefSeq" id="WP_141460264.1">
    <property type="nucleotide sequence ID" value="NZ_CP038141.1"/>
</dbReference>
<dbReference type="Proteomes" id="UP000316313">
    <property type="component" value="Chromosome"/>
</dbReference>
<reference evidence="4 5" key="1">
    <citation type="submission" date="2019-03" db="EMBL/GenBank/DDBJ databases">
        <title>The complete genome sequence of Swingsia samuiensis NBRC107927(T).</title>
        <authorList>
            <person name="Chua K.-O."/>
            <person name="Chan K.-G."/>
            <person name="See-Too W.-S."/>
        </authorList>
    </citation>
    <scope>NUCLEOTIDE SEQUENCE [LARGE SCALE GENOMIC DNA]</scope>
    <source>
        <strain evidence="4 5">AH83</strain>
    </source>
</reference>
<dbReference type="OrthoDB" id="9809663at2"/>
<comment type="similarity">
    <text evidence="3">Belongs to the DNA gyrase inhibitor YacG family.</text>
</comment>
<gene>
    <name evidence="3 4" type="primary">yacG</name>
    <name evidence="4" type="ORF">E3D00_04305</name>
</gene>
<name>A0A4Y6ULG8_9PROT</name>
<feature type="binding site" evidence="3">
    <location>
        <position position="20"/>
    </location>
    <ligand>
        <name>Zn(2+)</name>
        <dbReference type="ChEBI" id="CHEBI:29105"/>
    </ligand>
</feature>
<dbReference type="EMBL" id="CP038141">
    <property type="protein sequence ID" value="QDH16875.1"/>
    <property type="molecule type" value="Genomic_DNA"/>
</dbReference>
<dbReference type="PANTHER" id="PTHR36150:SF1">
    <property type="entry name" value="DNA GYRASE INHIBITOR YACG"/>
    <property type="match status" value="1"/>
</dbReference>
<protein>
    <recommendedName>
        <fullName evidence="3">DNA gyrase inhibitor YacG</fullName>
    </recommendedName>
</protein>
<feature type="binding site" evidence="3">
    <location>
        <position position="5"/>
    </location>
    <ligand>
        <name>Zn(2+)</name>
        <dbReference type="ChEBI" id="CHEBI:29105"/>
    </ligand>
</feature>
<comment type="subunit">
    <text evidence="3">Interacts with GyrB.</text>
</comment>
<evidence type="ECO:0000313" key="5">
    <source>
        <dbReference type="Proteomes" id="UP000316313"/>
    </source>
</evidence>
<evidence type="ECO:0000256" key="1">
    <source>
        <dbReference type="ARBA" id="ARBA00022723"/>
    </source>
</evidence>
<dbReference type="Pfam" id="PF03884">
    <property type="entry name" value="YacG"/>
    <property type="match status" value="1"/>
</dbReference>
<dbReference type="InterPro" id="IPR005584">
    <property type="entry name" value="DNA_gyrase_inhibitor_YacG"/>
</dbReference>
<dbReference type="KEGG" id="ssam:E3D00_04305"/>
<comment type="function">
    <text evidence="3">Inhibits all the catalytic activities of DNA gyrase by preventing its interaction with DNA. Acts by binding directly to the C-terminal domain of GyrB, which probably disrupts DNA binding by the gyrase.</text>
</comment>
<evidence type="ECO:0000313" key="4">
    <source>
        <dbReference type="EMBL" id="QDH16875.1"/>
    </source>
</evidence>
<dbReference type="GO" id="GO:0006355">
    <property type="term" value="P:regulation of DNA-templated transcription"/>
    <property type="evidence" value="ECO:0007669"/>
    <property type="project" value="InterPro"/>
</dbReference>
<dbReference type="AlphaFoldDB" id="A0A4Y6ULG8"/>
<keyword evidence="5" id="KW-1185">Reference proteome</keyword>
<keyword evidence="2 3" id="KW-0862">Zinc</keyword>
<evidence type="ECO:0000256" key="2">
    <source>
        <dbReference type="ARBA" id="ARBA00022833"/>
    </source>
</evidence>
<proteinExistence type="inferred from homology"/>
<sequence>MNSRCPICHQQTEPKFRPFCSQHCANVDLGRWFNGNYRVPSFRQDNEEETEDYNER</sequence>
<evidence type="ECO:0000256" key="3">
    <source>
        <dbReference type="HAMAP-Rule" id="MF_00649"/>
    </source>
</evidence>
<dbReference type="Gene3D" id="3.30.50.10">
    <property type="entry name" value="Erythroid Transcription Factor GATA-1, subunit A"/>
    <property type="match status" value="1"/>
</dbReference>
<feature type="binding site" evidence="3">
    <location>
        <position position="24"/>
    </location>
    <ligand>
        <name>Zn(2+)</name>
        <dbReference type="ChEBI" id="CHEBI:29105"/>
    </ligand>
</feature>
<dbReference type="SUPFAM" id="SSF57716">
    <property type="entry name" value="Glucocorticoid receptor-like (DNA-binding domain)"/>
    <property type="match status" value="1"/>
</dbReference>